<accession>I7G450</accession>
<dbReference type="SMART" id="SM00448">
    <property type="entry name" value="REC"/>
    <property type="match status" value="1"/>
</dbReference>
<dbReference type="PROSITE" id="PS50043">
    <property type="entry name" value="HTH_LUXR_2"/>
    <property type="match status" value="1"/>
</dbReference>
<sequence length="290" mass="31619">MLAADAHRGQPTAYSPTRTCRHAMLSPVQGTHRQSGPCHSVPASPLRGIRQANCAQELSHRRFPRIYRVAMAPSSPVRLVLVDDHEMVIEGLKAMLAAFSDRVLVVGQAVGAEKAVSVVEELDPDIVLCDVRMQGVSGLDLCQTLLERNPERKVVMLSVYDDEQYLFQALRVGAAGYLLKSISSDDLVHQLEFAHSGETAIDPVMAARAAGTAARLQRDEFWPGARQGLTQRESEILSFVVAGLSNRGIANKLVIGEETVKTHLRSIYRKLGVSDRAGAVATALREGIYQ</sequence>
<evidence type="ECO:0000259" key="5">
    <source>
        <dbReference type="PROSITE" id="PS50110"/>
    </source>
</evidence>
<protein>
    <submittedName>
        <fullName evidence="6">Two component transcriptional regulator, LuxR family</fullName>
    </submittedName>
</protein>
<dbReference type="GO" id="GO:0000160">
    <property type="term" value="P:phosphorelay signal transduction system"/>
    <property type="evidence" value="ECO:0007669"/>
    <property type="project" value="InterPro"/>
</dbReference>
<name>I7G450_MYCS2</name>
<evidence type="ECO:0000256" key="2">
    <source>
        <dbReference type="ARBA" id="ARBA00023125"/>
    </source>
</evidence>
<dbReference type="CDD" id="cd06170">
    <property type="entry name" value="LuxR_C_like"/>
    <property type="match status" value="1"/>
</dbReference>
<organism evidence="6 7">
    <name type="scientific">Mycolicibacterium smegmatis (strain ATCC 700084 / mc(2)155)</name>
    <name type="common">Mycobacterium smegmatis</name>
    <dbReference type="NCBI Taxonomy" id="246196"/>
    <lineage>
        <taxon>Bacteria</taxon>
        <taxon>Bacillati</taxon>
        <taxon>Actinomycetota</taxon>
        <taxon>Actinomycetes</taxon>
        <taxon>Mycobacteriales</taxon>
        <taxon>Mycobacteriaceae</taxon>
        <taxon>Mycolicibacterium</taxon>
    </lineage>
</organism>
<dbReference type="PANTHER" id="PTHR43214">
    <property type="entry name" value="TWO-COMPONENT RESPONSE REGULATOR"/>
    <property type="match status" value="1"/>
</dbReference>
<evidence type="ECO:0000313" key="6">
    <source>
        <dbReference type="EMBL" id="AFP37931.1"/>
    </source>
</evidence>
<dbReference type="PRINTS" id="PR00038">
    <property type="entry name" value="HTHLUXR"/>
</dbReference>
<evidence type="ECO:0000313" key="7">
    <source>
        <dbReference type="Proteomes" id="UP000006158"/>
    </source>
</evidence>
<evidence type="ECO:0000256" key="1">
    <source>
        <dbReference type="ARBA" id="ARBA00022553"/>
    </source>
</evidence>
<dbReference type="GO" id="GO:0003677">
    <property type="term" value="F:DNA binding"/>
    <property type="evidence" value="ECO:0007669"/>
    <property type="project" value="UniProtKB-KW"/>
</dbReference>
<feature type="domain" description="Response regulatory" evidence="5">
    <location>
        <begin position="78"/>
        <end position="195"/>
    </location>
</feature>
<evidence type="ECO:0000256" key="3">
    <source>
        <dbReference type="PROSITE-ProRule" id="PRU00169"/>
    </source>
</evidence>
<dbReference type="InterPro" id="IPR011006">
    <property type="entry name" value="CheY-like_superfamily"/>
</dbReference>
<dbReference type="Pfam" id="PF00072">
    <property type="entry name" value="Response_reg"/>
    <property type="match status" value="1"/>
</dbReference>
<dbReference type="Gene3D" id="3.40.50.2300">
    <property type="match status" value="1"/>
</dbReference>
<gene>
    <name evidence="6" type="ordered locus">MSMEI_1458</name>
</gene>
<feature type="modified residue" description="4-aspartylphosphate" evidence="3">
    <location>
        <position position="130"/>
    </location>
</feature>
<evidence type="ECO:0000259" key="4">
    <source>
        <dbReference type="PROSITE" id="PS50043"/>
    </source>
</evidence>
<dbReference type="Pfam" id="PF00196">
    <property type="entry name" value="GerE"/>
    <property type="match status" value="1"/>
</dbReference>
<reference evidence="6 7" key="2">
    <citation type="journal article" date="2009" name="Genome Res.">
        <title>Ortho-proteogenomics: multiple proteomes investigation through orthology and a new MS-based protocol.</title>
        <authorList>
            <person name="Gallien S."/>
            <person name="Perrodou E."/>
            <person name="Carapito C."/>
            <person name="Deshayes C."/>
            <person name="Reyrat J.M."/>
            <person name="Van Dorsselaer A."/>
            <person name="Poch O."/>
            <person name="Schaeffer C."/>
            <person name="Lecompte O."/>
        </authorList>
    </citation>
    <scope>NUCLEOTIDE SEQUENCE [LARGE SCALE GENOMIC DNA]</scope>
    <source>
        <strain evidence="7">ATCC 700084 / mc(2)155</strain>
    </source>
</reference>
<dbReference type="CDD" id="cd17535">
    <property type="entry name" value="REC_NarL-like"/>
    <property type="match status" value="1"/>
</dbReference>
<dbReference type="PATRIC" id="fig|246196.56.peg.1506"/>
<dbReference type="GO" id="GO:0006355">
    <property type="term" value="P:regulation of DNA-templated transcription"/>
    <property type="evidence" value="ECO:0007669"/>
    <property type="project" value="InterPro"/>
</dbReference>
<dbReference type="InterPro" id="IPR039420">
    <property type="entry name" value="WalR-like"/>
</dbReference>
<dbReference type="PROSITE" id="PS50110">
    <property type="entry name" value="RESPONSE_REGULATORY"/>
    <property type="match status" value="1"/>
</dbReference>
<dbReference type="Proteomes" id="UP000006158">
    <property type="component" value="Chromosome"/>
</dbReference>
<dbReference type="PROSITE" id="PS00622">
    <property type="entry name" value="HTH_LUXR_1"/>
    <property type="match status" value="1"/>
</dbReference>
<dbReference type="SUPFAM" id="SSF52172">
    <property type="entry name" value="CheY-like"/>
    <property type="match status" value="1"/>
</dbReference>
<keyword evidence="2" id="KW-0238">DNA-binding</keyword>
<dbReference type="InterPro" id="IPR058245">
    <property type="entry name" value="NreC/VraR/RcsB-like_REC"/>
</dbReference>
<dbReference type="KEGG" id="msg:MSMEI_1458"/>
<dbReference type="SUPFAM" id="SSF46894">
    <property type="entry name" value="C-terminal effector domain of the bipartite response regulators"/>
    <property type="match status" value="1"/>
</dbReference>
<dbReference type="SMART" id="SM00421">
    <property type="entry name" value="HTH_LUXR"/>
    <property type="match status" value="1"/>
</dbReference>
<dbReference type="AlphaFoldDB" id="I7G450"/>
<proteinExistence type="predicted"/>
<dbReference type="InterPro" id="IPR016032">
    <property type="entry name" value="Sig_transdc_resp-reg_C-effctor"/>
</dbReference>
<feature type="domain" description="HTH luxR-type" evidence="4">
    <location>
        <begin position="223"/>
        <end position="287"/>
    </location>
</feature>
<dbReference type="InterPro" id="IPR001789">
    <property type="entry name" value="Sig_transdc_resp-reg_receiver"/>
</dbReference>
<dbReference type="EMBL" id="CP001663">
    <property type="protein sequence ID" value="AFP37931.1"/>
    <property type="molecule type" value="Genomic_DNA"/>
</dbReference>
<dbReference type="InterPro" id="IPR000792">
    <property type="entry name" value="Tscrpt_reg_LuxR_C"/>
</dbReference>
<reference evidence="6 7" key="1">
    <citation type="journal article" date="2007" name="Genome Biol.">
        <title>Interrupted coding sequences in Mycobacterium smegmatis: authentic mutations or sequencing errors?</title>
        <authorList>
            <person name="Deshayes C."/>
            <person name="Perrodou E."/>
            <person name="Gallien S."/>
            <person name="Euphrasie D."/>
            <person name="Schaeffer C."/>
            <person name="Van-Dorsselaer A."/>
            <person name="Poch O."/>
            <person name="Lecompte O."/>
            <person name="Reyrat J.M."/>
        </authorList>
    </citation>
    <scope>NUCLEOTIDE SEQUENCE [LARGE SCALE GENOMIC DNA]</scope>
    <source>
        <strain evidence="7">ATCC 700084 / mc(2)155</strain>
    </source>
</reference>
<dbReference type="PANTHER" id="PTHR43214:SF42">
    <property type="entry name" value="TRANSCRIPTIONAL REGULATORY PROTEIN DESR"/>
    <property type="match status" value="1"/>
</dbReference>
<keyword evidence="1 3" id="KW-0597">Phosphoprotein</keyword>